<evidence type="ECO:0000256" key="5">
    <source>
        <dbReference type="ARBA" id="ARBA00022801"/>
    </source>
</evidence>
<dbReference type="GO" id="GO:0004843">
    <property type="term" value="F:cysteine-type deubiquitinase activity"/>
    <property type="evidence" value="ECO:0007669"/>
    <property type="project" value="UniProtKB-EC"/>
</dbReference>
<feature type="region of interest" description="Disordered" evidence="7">
    <location>
        <begin position="2829"/>
        <end position="2859"/>
    </location>
</feature>
<feature type="compositionally biased region" description="Basic and acidic residues" evidence="7">
    <location>
        <begin position="2829"/>
        <end position="2847"/>
    </location>
</feature>
<evidence type="ECO:0000256" key="3">
    <source>
        <dbReference type="ARBA" id="ARBA00022670"/>
    </source>
</evidence>
<evidence type="ECO:0000256" key="4">
    <source>
        <dbReference type="ARBA" id="ARBA00022786"/>
    </source>
</evidence>
<dbReference type="InterPro" id="IPR022099">
    <property type="entry name" value="DUF3638"/>
</dbReference>
<proteinExistence type="predicted"/>
<dbReference type="PANTHER" id="PTHR13367">
    <property type="entry name" value="UBIQUITIN THIOESTERASE"/>
    <property type="match status" value="1"/>
</dbReference>
<dbReference type="GO" id="GO:0006508">
    <property type="term" value="P:proteolysis"/>
    <property type="evidence" value="ECO:0007669"/>
    <property type="project" value="UniProtKB-KW"/>
</dbReference>
<dbReference type="Pfam" id="PF12340">
    <property type="entry name" value="DUF3638"/>
    <property type="match status" value="1"/>
</dbReference>
<dbReference type="EMBL" id="KZ613940">
    <property type="protein sequence ID" value="PMD45483.1"/>
    <property type="molecule type" value="Genomic_DNA"/>
</dbReference>
<name>A0A2J6S3Z1_HYAVF</name>
<sequence>MDEDVPVGVPLEYIVNHVFLPPQLPQLNDTTPEVEVALTKLFHDALNSFIGLLPEDEQDDWIALPPMFSMLLDNGNLGSPIRNLDQKLNEMAEGGVLALHITNQNAGLVLRRLTQAFTFEFFELSATSKTVISTIGRVTRIFPGPVIAVSDARVRDRNFRTALTQCLMYLEAETLNDASSKGHGIHKDTVHPQFVTEWLPGILRGIGSPHAVSRIYKRTRDDVVWGDGLEPWRRSPRWTLLRVATQTSIAGPGGVHTRYKIFMVYFLATILDLAVQDEYPSDLLHVMLAKLNRRLQKLRLTIQDDAPWAEQAQEYVTETMDYAHKLITKRWNAIQKSTDSAGTFRPAELKKLKPLSDTILDLPNLRPFLQRLHNLQLVQWDEITFDGKCSQRINGRTSELPDPRSLDATSDSEVRLGLMDLELWASHSLEAWLDHHRTSAKDLVKLSKIMNWYMGISVPIYAGSPEGFSVMVLTLMLLWTALDKAAITHHPLLSKFDPGFPTGLFDSLLLPKRHQMRQLRDVEQYLLKRKENSAAVKPSIFGDVSSSLSFGAQYFDQSPSHQRLKDRIEAEAKTVSKAKKTELKEAKTEFSNLMAKSNLLSCTTIQKTYGRGRNKEERVIHDPRCEKCGLRRQAQSLRIACHEWPLPASESAAKSVVFELDIPRLIRGWRSTTYRILVDILNPTPPTQARLKSVVLTEYEGLARHLRSSADRLQLASSTKPFAQTQHGSQTVSEATEDSVCLPNNLNFAMQDAKSQRGTSEYLNKCDIQQRCTLKLPPGPYETLQYAVNDTKHTSNEIISKQGSCPDGLTVHEVYAFLALRSGHRLQWLNIAREIVSRTLDFGKEEVHLLLLQASWQAGPSALQQISRDSHIELEEEGFGQELLSTLDEGLTSVESNWQGSVAALTFISLAARLLSVSLHDSVRSQCLKFLHRARNVTINWLRVVVKLLHDSSDEEEMAYLTFRALDLALICHCTFDIDPRQLPSLLSSADNVAILIETATVVNDRWPVSEKSLTTLTRELLRRFSRTAHSLEPTLKNQIVASPDGINKAVRRMWTGYEPGTPWTVVRAPNDRWLTTHTAASGTVHFNALTGSLLINGRPLARLPREYESHPTYQRLFGAKILEVIPSNKGLDFETRNSVHGFQVHFALHEGELIVRASQGHELYEVIPIHALEHDFPRSLVQNFVHWIHRGTMAIEWRPLESKWFPSPDNWRISNPEDSQASTLVLKSKRLVDPGSTTAQAIHRWLKPLENPTNINIYYDGESGETEVCLPRMNLDFILRKTGLESKQFRGMFVDTYQHMGTFYGLQNKLILKDAQGPSRVAIIPHGNVTFRRVEHHVQVSISTGLEDKVPYHQFVIDKDLGRLIDNGNLRSRLFKLYIHALTSYCLPDPLTSRTGTEEALHGLRLASTRSFVSLSLEHVEQLKLFAKLTPARDYYPKGSKFMQTVTWENLSPLSQHEGFVREVRLMIAQAESFRMLQTVPDNVKYKVEQRGSFELRDRAAIRNAFCRVHPFGAERFNTNSDAPYDEARDSIPNSIRENEACYIATMVDKWGCRLDPYNNLWHQIQMWGQPIYGKQSDFKFRFDKRWLESPGNFIPQFWCSMQFFLSNSDPTVDKFGVTVFLANLAHSKHGNIPLVHTLLAFATVPALRNIQPPDHGIFDLSKGFEPDKTRLTRILEACKAPFEECPERSLARHPHEHDDDYKDRRVSAFLAATKLQIRKCLNDLMRQWPSKNVKFLQTPETKTYLPRLTDVADNIQSLFETWYKNFEFQTYIQEIQAVLDSLPRPPPMPESYSIPPQVDTYKWARAYVKIEDLLQVIPPEIPAPQDELVELVMTKDQSEIDAEPSKLKSLLAKLSKSAVGHYQKSYVKDLQKSHHAFLESTSSSPQLTSGSPYALLKKHLEHCRANVDSLYKKICARLTASGSSFPDSARQASMLPRLSPSILLRLLARFNPVRLSPEWKVALTRYALAIASMQRAERLVACGKRNSDILGELTDSGHTNWDPVEFPEWLLLELESNILIRPEQAQIAREMIAPQSGSNSIMQLNMGLGKSSVIVPIVAATLADRSKLARVVVLKSLSEQMFQLLVNKLGGLIGRRIFRLPISRSLTPSLALANLIQKTYQECMSCGGVLLVQPESILSFELLGIDHLLSRELNPPVVEAELVPNNNSPENSQETSLYEIGKVMVRTQQWLYDNARDILDESDEILSVRFELIYTLGIQQNIEMAPDRWSLIQRLLGVLSETARDMLNEFPQGLEVLEGSAGSFPRIRILQEGAGTTLLQRVAKSICRSGMSSLAMWMFTEKERDIVCEYLTNLQIPKGRAAILEVKVFQTDFLKMSLLLLRGLLVEGGVLQFVFSKKRWRVNYGLDLSRSMLAVPYHAKDNPSARSEFSHPDTAIALTCLSYYYGGLTDQQIRASFEELFLSDHAQEDYMIWIQHCEDLPKSFKHLSGVNLRDRQQCSQELFPGIRYSKGLIDYYLEHLVFPKQMREFTSKLSSSGWEIAREKSHPTTGFSGTNDSKYLLPIPIKQCELPEQLSTNAEVLDCLLQPENNYDTEYTPQLETFDAAALLDVAVAMQPPIRVLLDVGAQLLEDNEKIATSWLERVNPEDAQAVIFIHDNDIFVVNRDGMKEPLLVSPFSKQMDRCLVYLDEAHTRGTDLKMPADYRAIVTLGPDLTKDRLAQACKRLRKLGNGQSVVFCAPLEVQSKILECNGKQDASLIEVEDVLFWTVRNSWEFTKKGMPLWATQGMRHYRRRAACDTSGEIPRIPVGILEPEAQTLEERYGLNRQIRDEGLVRNRMQVDNDVTRAEVCSIRAKCREFGLASFGDSDLHEEQERELQPESEREQQVETPPPARPYRHNLHPTIRQLVLTGALVSNEGHERAFKVFAHTRARDRFNVLDWPDNLRISQDFATTVQLPDEGNKDSFLRPVNWILSFKGSNRQPEYMILSPFEVQELLPHMRGQDRVRLHVYSPRLSLSNRSLEDLAFCAVPPVPARWSVPAISTALNLFAGQLYLRNAGEYRTLCRFLGVRFQEPYQGVEVGTDGFITPETRENQDDETAANCKFTRSPIDFLRLVMTFRRLGQTFATSHMGKILSGELVRARDFEVFERVEEDDDDDPMDVDEHTIVIKAEPI</sequence>
<keyword evidence="6" id="KW-0788">Thiol protease</keyword>
<dbReference type="Proteomes" id="UP000235786">
    <property type="component" value="Unassembled WGS sequence"/>
</dbReference>
<dbReference type="PANTHER" id="PTHR13367:SF34">
    <property type="match status" value="1"/>
</dbReference>
<dbReference type="Pfam" id="PF20255">
    <property type="entry name" value="DUF6606"/>
    <property type="match status" value="1"/>
</dbReference>
<dbReference type="EC" id="3.4.19.12" evidence="2"/>
<feature type="domain" description="DUF3638" evidence="8">
    <location>
        <begin position="2000"/>
        <end position="2247"/>
    </location>
</feature>
<keyword evidence="3" id="KW-0645">Protease</keyword>
<evidence type="ECO:0000256" key="1">
    <source>
        <dbReference type="ARBA" id="ARBA00000707"/>
    </source>
</evidence>
<comment type="catalytic activity">
    <reaction evidence="1">
        <text>Thiol-dependent hydrolysis of ester, thioester, amide, peptide and isopeptide bonds formed by the C-terminal Gly of ubiquitin (a 76-residue protein attached to proteins as an intracellular targeting signal).</text>
        <dbReference type="EC" id="3.4.19.12"/>
    </reaction>
</comment>
<protein>
    <recommendedName>
        <fullName evidence="2">ubiquitinyl hydrolase 1</fullName>
        <ecNumber evidence="2">3.4.19.12</ecNumber>
    </recommendedName>
</protein>
<dbReference type="InterPro" id="IPR022105">
    <property type="entry name" value="DUF3645"/>
</dbReference>
<keyword evidence="4" id="KW-0833">Ubl conjugation pathway</keyword>
<feature type="domain" description="DUF6606" evidence="10">
    <location>
        <begin position="14"/>
        <end position="271"/>
    </location>
</feature>
<keyword evidence="12" id="KW-1185">Reference proteome</keyword>
<evidence type="ECO:0000259" key="8">
    <source>
        <dbReference type="Pfam" id="PF12340"/>
    </source>
</evidence>
<keyword evidence="5" id="KW-0378">Hydrolase</keyword>
<evidence type="ECO:0000256" key="7">
    <source>
        <dbReference type="SAM" id="MobiDB-lite"/>
    </source>
</evidence>
<dbReference type="InterPro" id="IPR051346">
    <property type="entry name" value="OTU_Deubiquitinase"/>
</dbReference>
<accession>A0A2J6S3Z1</accession>
<evidence type="ECO:0000256" key="6">
    <source>
        <dbReference type="ARBA" id="ARBA00022807"/>
    </source>
</evidence>
<evidence type="ECO:0000313" key="12">
    <source>
        <dbReference type="Proteomes" id="UP000235786"/>
    </source>
</evidence>
<evidence type="ECO:0000259" key="9">
    <source>
        <dbReference type="Pfam" id="PF12359"/>
    </source>
</evidence>
<dbReference type="InterPro" id="IPR046541">
    <property type="entry name" value="DUF6606"/>
</dbReference>
<gene>
    <name evidence="11" type="ORF">L207DRAFT_452517</name>
</gene>
<evidence type="ECO:0000313" key="11">
    <source>
        <dbReference type="EMBL" id="PMD45483.1"/>
    </source>
</evidence>
<evidence type="ECO:0000259" key="10">
    <source>
        <dbReference type="Pfam" id="PF20255"/>
    </source>
</evidence>
<dbReference type="Pfam" id="PF12359">
    <property type="entry name" value="DUF3645"/>
    <property type="match status" value="1"/>
</dbReference>
<dbReference type="STRING" id="1149755.A0A2J6S3Z1"/>
<dbReference type="OrthoDB" id="3182339at2759"/>
<organism evidence="11 12">
    <name type="scientific">Hyaloscypha variabilis (strain UAMH 11265 / GT02V1 / F)</name>
    <name type="common">Meliniomyces variabilis</name>
    <dbReference type="NCBI Taxonomy" id="1149755"/>
    <lineage>
        <taxon>Eukaryota</taxon>
        <taxon>Fungi</taxon>
        <taxon>Dikarya</taxon>
        <taxon>Ascomycota</taxon>
        <taxon>Pezizomycotina</taxon>
        <taxon>Leotiomycetes</taxon>
        <taxon>Helotiales</taxon>
        <taxon>Hyaloscyphaceae</taxon>
        <taxon>Hyaloscypha</taxon>
        <taxon>Hyaloscypha variabilis</taxon>
    </lineage>
</organism>
<evidence type="ECO:0000256" key="2">
    <source>
        <dbReference type="ARBA" id="ARBA00012759"/>
    </source>
</evidence>
<feature type="domain" description="DUF3645" evidence="9">
    <location>
        <begin position="2369"/>
        <end position="2401"/>
    </location>
</feature>
<reference evidence="11 12" key="1">
    <citation type="submission" date="2016-04" db="EMBL/GenBank/DDBJ databases">
        <title>A degradative enzymes factory behind the ericoid mycorrhizal symbiosis.</title>
        <authorList>
            <consortium name="DOE Joint Genome Institute"/>
            <person name="Martino E."/>
            <person name="Morin E."/>
            <person name="Grelet G."/>
            <person name="Kuo A."/>
            <person name="Kohler A."/>
            <person name="Daghino S."/>
            <person name="Barry K."/>
            <person name="Choi C."/>
            <person name="Cichocki N."/>
            <person name="Clum A."/>
            <person name="Copeland A."/>
            <person name="Hainaut M."/>
            <person name="Haridas S."/>
            <person name="Labutti K."/>
            <person name="Lindquist E."/>
            <person name="Lipzen A."/>
            <person name="Khouja H.-R."/>
            <person name="Murat C."/>
            <person name="Ohm R."/>
            <person name="Olson A."/>
            <person name="Spatafora J."/>
            <person name="Veneault-Fourrey C."/>
            <person name="Henrissat B."/>
            <person name="Grigoriev I."/>
            <person name="Martin F."/>
            <person name="Perotto S."/>
        </authorList>
    </citation>
    <scope>NUCLEOTIDE SEQUENCE [LARGE SCALE GENOMIC DNA]</scope>
    <source>
        <strain evidence="11 12">F</strain>
    </source>
</reference>